<dbReference type="SUPFAM" id="SSF53850">
    <property type="entry name" value="Periplasmic binding protein-like II"/>
    <property type="match status" value="1"/>
</dbReference>
<keyword evidence="1" id="KW-1003">Cell membrane</keyword>
<dbReference type="Proteomes" id="UP001597541">
    <property type="component" value="Unassembled WGS sequence"/>
</dbReference>
<dbReference type="InterPro" id="IPR006059">
    <property type="entry name" value="SBP"/>
</dbReference>
<dbReference type="RefSeq" id="WP_377605309.1">
    <property type="nucleotide sequence ID" value="NZ_JBHUME010000011.1"/>
</dbReference>
<dbReference type="Gene3D" id="3.40.190.10">
    <property type="entry name" value="Periplasmic binding protein-like II"/>
    <property type="match status" value="2"/>
</dbReference>
<organism evidence="7 8">
    <name type="scientific">Paenibacillus gansuensis</name>
    <dbReference type="NCBI Taxonomy" id="306542"/>
    <lineage>
        <taxon>Bacteria</taxon>
        <taxon>Bacillati</taxon>
        <taxon>Bacillota</taxon>
        <taxon>Bacilli</taxon>
        <taxon>Bacillales</taxon>
        <taxon>Paenibacillaceae</taxon>
        <taxon>Paenibacillus</taxon>
    </lineage>
</organism>
<comment type="caution">
    <text evidence="7">The sequence shown here is derived from an EMBL/GenBank/DDBJ whole genome shotgun (WGS) entry which is preliminary data.</text>
</comment>
<dbReference type="InterPro" id="IPR050490">
    <property type="entry name" value="Bact_solute-bd_prot1"/>
</dbReference>
<evidence type="ECO:0000313" key="7">
    <source>
        <dbReference type="EMBL" id="MFD2614420.1"/>
    </source>
</evidence>
<reference evidence="8" key="1">
    <citation type="journal article" date="2019" name="Int. J. Syst. Evol. Microbiol.">
        <title>The Global Catalogue of Microorganisms (GCM) 10K type strain sequencing project: providing services to taxonomists for standard genome sequencing and annotation.</title>
        <authorList>
            <consortium name="The Broad Institute Genomics Platform"/>
            <consortium name="The Broad Institute Genome Sequencing Center for Infectious Disease"/>
            <person name="Wu L."/>
            <person name="Ma J."/>
        </authorList>
    </citation>
    <scope>NUCLEOTIDE SEQUENCE [LARGE SCALE GENOMIC DNA]</scope>
    <source>
        <strain evidence="8">KCTC 3950</strain>
    </source>
</reference>
<dbReference type="Pfam" id="PF01547">
    <property type="entry name" value="SBP_bac_1"/>
    <property type="match status" value="1"/>
</dbReference>
<evidence type="ECO:0000313" key="8">
    <source>
        <dbReference type="Proteomes" id="UP001597541"/>
    </source>
</evidence>
<evidence type="ECO:0000256" key="4">
    <source>
        <dbReference type="ARBA" id="ARBA00023139"/>
    </source>
</evidence>
<proteinExistence type="predicted"/>
<accession>A0ABW5PIU4</accession>
<sequence>MWRRWSVLTLAVVLTGTALLSGCSNSGSGTKEPEASETAAEEKKLTNLTYWTGMAGQAAVTMKSYGEMEVYKEIEKETGVKVEFQHPPQGQDAEQFNLMLTSGKLPDIIEYHWTSFPGGPQKAIKDGKIIKLNELIDQHAPNLKKILDTHPEWQKQVITDDGSIVAFPFLRGDKLLQVYKGVALRKDWLDKLGLQMPTTIDEWHTVLKALKEQDPNGNGKADEIPIIITLEELNGSHAFIGAFGITNGFFQEDGKVKFGPIEPQFKEFLTLMNKWYKEGLLDKDYAATDAKMLDAKITGNQIGAAIMNTGGGIGKFMGLMAGKDTNFKLYPAPYPTLAKGEKPQLGQRDFAFNGRGAAISTSNKNPVETVKWLDLAYSEKGQMLFNFGKEGVSYKLENGYPKYTEVITKNPEGLPMQQAMAQHNRAGWDGPFVQDVRYIEQYAVLPEQQQSLKVWAEPNNEKLMPLVTPTKEESSQFASLMADINTYKDEMFHKFVMGNEPLSNFDKYVETLKSMGIEEALKIQQAALERYNNR</sequence>
<evidence type="ECO:0000256" key="3">
    <source>
        <dbReference type="ARBA" id="ARBA00023136"/>
    </source>
</evidence>
<gene>
    <name evidence="7" type="ORF">ACFSUF_18570</name>
</gene>
<keyword evidence="5" id="KW-0449">Lipoprotein</keyword>
<evidence type="ECO:0000256" key="1">
    <source>
        <dbReference type="ARBA" id="ARBA00022475"/>
    </source>
</evidence>
<name>A0ABW5PIU4_9BACL</name>
<evidence type="ECO:0000256" key="6">
    <source>
        <dbReference type="SAM" id="SignalP"/>
    </source>
</evidence>
<dbReference type="PANTHER" id="PTHR43649:SF33">
    <property type="entry name" value="POLYGALACTURONAN_RHAMNOGALACTURONAN-BINDING PROTEIN YTCQ"/>
    <property type="match status" value="1"/>
</dbReference>
<feature type="chain" id="PRO_5046912890" evidence="6">
    <location>
        <begin position="21"/>
        <end position="534"/>
    </location>
</feature>
<protein>
    <submittedName>
        <fullName evidence="7">Extracellular solute-binding protein</fullName>
    </submittedName>
</protein>
<evidence type="ECO:0000256" key="2">
    <source>
        <dbReference type="ARBA" id="ARBA00022729"/>
    </source>
</evidence>
<keyword evidence="8" id="KW-1185">Reference proteome</keyword>
<dbReference type="PROSITE" id="PS51257">
    <property type="entry name" value="PROKAR_LIPOPROTEIN"/>
    <property type="match status" value="1"/>
</dbReference>
<dbReference type="EMBL" id="JBHUME010000011">
    <property type="protein sequence ID" value="MFD2614420.1"/>
    <property type="molecule type" value="Genomic_DNA"/>
</dbReference>
<keyword evidence="2 6" id="KW-0732">Signal</keyword>
<dbReference type="PANTHER" id="PTHR43649">
    <property type="entry name" value="ARABINOSE-BINDING PROTEIN-RELATED"/>
    <property type="match status" value="1"/>
</dbReference>
<feature type="signal peptide" evidence="6">
    <location>
        <begin position="1"/>
        <end position="20"/>
    </location>
</feature>
<keyword evidence="4" id="KW-0564">Palmitate</keyword>
<keyword evidence="3" id="KW-0472">Membrane</keyword>
<evidence type="ECO:0000256" key="5">
    <source>
        <dbReference type="ARBA" id="ARBA00023288"/>
    </source>
</evidence>